<accession>A0AAD9PBJ4</accession>
<dbReference type="AlphaFoldDB" id="A0AAD9PBJ4"/>
<sequence length="133" mass="14296">MPRESSRVSASTKPTRREQGWVSRAFYTSVGAVMSTCRLRTTGGSMAGRVGPTCPRTALVALVTLLVVLTDHGTSGSHDLLVAKQVSLIGEAKCGLLTLFGVIEGRRVGVARVNKYCVELSFDLPALRPLREH</sequence>
<evidence type="ECO:0000313" key="1">
    <source>
        <dbReference type="EMBL" id="KAK2191689.1"/>
    </source>
</evidence>
<gene>
    <name evidence="1" type="ORF">NP493_48g07031</name>
</gene>
<name>A0AAD9PBJ4_RIDPI</name>
<dbReference type="EMBL" id="JAODUO010000048">
    <property type="protein sequence ID" value="KAK2191689.1"/>
    <property type="molecule type" value="Genomic_DNA"/>
</dbReference>
<evidence type="ECO:0000313" key="2">
    <source>
        <dbReference type="Proteomes" id="UP001209878"/>
    </source>
</evidence>
<dbReference type="Proteomes" id="UP001209878">
    <property type="component" value="Unassembled WGS sequence"/>
</dbReference>
<reference evidence="1" key="1">
    <citation type="journal article" date="2023" name="Mol. Biol. Evol.">
        <title>Third-Generation Sequencing Reveals the Adaptive Role of the Epigenome in Three Deep-Sea Polychaetes.</title>
        <authorList>
            <person name="Perez M."/>
            <person name="Aroh O."/>
            <person name="Sun Y."/>
            <person name="Lan Y."/>
            <person name="Juniper S.K."/>
            <person name="Young C.R."/>
            <person name="Angers B."/>
            <person name="Qian P.Y."/>
        </authorList>
    </citation>
    <scope>NUCLEOTIDE SEQUENCE</scope>
    <source>
        <strain evidence="1">R07B-5</strain>
    </source>
</reference>
<keyword evidence="2" id="KW-1185">Reference proteome</keyword>
<organism evidence="1 2">
    <name type="scientific">Ridgeia piscesae</name>
    <name type="common">Tubeworm</name>
    <dbReference type="NCBI Taxonomy" id="27915"/>
    <lineage>
        <taxon>Eukaryota</taxon>
        <taxon>Metazoa</taxon>
        <taxon>Spiralia</taxon>
        <taxon>Lophotrochozoa</taxon>
        <taxon>Annelida</taxon>
        <taxon>Polychaeta</taxon>
        <taxon>Sedentaria</taxon>
        <taxon>Canalipalpata</taxon>
        <taxon>Sabellida</taxon>
        <taxon>Siboglinidae</taxon>
        <taxon>Ridgeia</taxon>
    </lineage>
</organism>
<proteinExistence type="predicted"/>
<comment type="caution">
    <text evidence="1">The sequence shown here is derived from an EMBL/GenBank/DDBJ whole genome shotgun (WGS) entry which is preliminary data.</text>
</comment>
<protein>
    <submittedName>
        <fullName evidence="1">Uncharacterized protein</fullName>
    </submittedName>
</protein>